<protein>
    <recommendedName>
        <fullName evidence="3">DNA topoisomerase</fullName>
        <ecNumber evidence="3">5.6.2.1</ecNumber>
    </recommendedName>
</protein>
<evidence type="ECO:0000259" key="8">
    <source>
        <dbReference type="Pfam" id="PF21338"/>
    </source>
</evidence>
<dbReference type="Gene3D" id="3.30.66.10">
    <property type="entry name" value="DNA topoisomerase I domain"/>
    <property type="match status" value="1"/>
</dbReference>
<evidence type="ECO:0000256" key="5">
    <source>
        <dbReference type="ARBA" id="ARBA00023125"/>
    </source>
</evidence>
<dbReference type="EMBL" id="FQZZ01000003">
    <property type="protein sequence ID" value="SHK03347.1"/>
    <property type="molecule type" value="Genomic_DNA"/>
</dbReference>
<sequence>MKQKLIHVTDDGPGITRRRRGRGFSYYTPDGTLIRDPEERARIEALAVPPAYEEVWISPDPRGHLQATGRDAGGRKQYRYHPDWQALRAQRKFGDLAAFGRALPRLRRRIAVDLRAPAGSRRLALAAVLALLDRAALRVGNACYAAENGSYGASTLLGRHVRFDGQDITIVFPGKHGARVEAHLQGRRLARALHRIHDLPGAALFSWRDGEDILHTLRSEDINETLHELCGKDASAKTFRTWKGTHAAFALAAQTDGALRITDMAEVAAACLHNSPAIARKSYIHPSVIALAEMVPQDRTARLAALDPPDLSGLHAHEAELIALLEGSVLSSVR</sequence>
<evidence type="ECO:0000256" key="4">
    <source>
        <dbReference type="ARBA" id="ARBA00023029"/>
    </source>
</evidence>
<feature type="domain" description="DNA topoisomerase IB N-terminal" evidence="8">
    <location>
        <begin position="23"/>
        <end position="71"/>
    </location>
</feature>
<dbReference type="InterPro" id="IPR014711">
    <property type="entry name" value="TopoI_cat_a-hlx-sub_euk"/>
</dbReference>
<dbReference type="GO" id="GO:0006265">
    <property type="term" value="P:DNA topological change"/>
    <property type="evidence" value="ECO:0007669"/>
    <property type="project" value="InterPro"/>
</dbReference>
<comment type="catalytic activity">
    <reaction evidence="1">
        <text>ATP-independent breakage of single-stranded DNA, followed by passage and rejoining.</text>
        <dbReference type="EC" id="5.6.2.1"/>
    </reaction>
</comment>
<dbReference type="SUPFAM" id="SSF56349">
    <property type="entry name" value="DNA breaking-rejoining enzymes"/>
    <property type="match status" value="1"/>
</dbReference>
<proteinExistence type="inferred from homology"/>
<feature type="domain" description="DNA topoisomerase I catalytic core eukaryotic-type" evidence="7">
    <location>
        <begin position="87"/>
        <end position="249"/>
    </location>
</feature>
<dbReference type="GO" id="GO:0003677">
    <property type="term" value="F:DNA binding"/>
    <property type="evidence" value="ECO:0007669"/>
    <property type="project" value="UniProtKB-KW"/>
</dbReference>
<name>A0A1H0LTL3_9RHOB</name>
<dbReference type="RefSeq" id="WP_223228015.1">
    <property type="nucleotide sequence ID" value="NZ_FNIO01000008.1"/>
</dbReference>
<dbReference type="Pfam" id="PF21338">
    <property type="entry name" value="Top1B_N_bact"/>
    <property type="match status" value="1"/>
</dbReference>
<dbReference type="PROSITE" id="PS52038">
    <property type="entry name" value="TOPO_IB_2"/>
    <property type="match status" value="1"/>
</dbReference>
<evidence type="ECO:0000256" key="6">
    <source>
        <dbReference type="ARBA" id="ARBA00023235"/>
    </source>
</evidence>
<dbReference type="InterPro" id="IPR035447">
    <property type="entry name" value="DNA_topo_I_N_sf"/>
</dbReference>
<dbReference type="Gene3D" id="3.90.15.10">
    <property type="entry name" value="Topoisomerase I, Chain A, domain 3"/>
    <property type="match status" value="1"/>
</dbReference>
<evidence type="ECO:0000313" key="9">
    <source>
        <dbReference type="EMBL" id="SHK03347.1"/>
    </source>
</evidence>
<organism evidence="9 10">
    <name type="scientific">Lutimaribacter pacificus</name>
    <dbReference type="NCBI Taxonomy" id="391948"/>
    <lineage>
        <taxon>Bacteria</taxon>
        <taxon>Pseudomonadati</taxon>
        <taxon>Pseudomonadota</taxon>
        <taxon>Alphaproteobacteria</taxon>
        <taxon>Rhodobacterales</taxon>
        <taxon>Roseobacteraceae</taxon>
        <taxon>Lutimaribacter</taxon>
    </lineage>
</organism>
<dbReference type="InterPro" id="IPR011010">
    <property type="entry name" value="DNA_brk_join_enz"/>
</dbReference>
<keyword evidence="4" id="KW-0799">Topoisomerase</keyword>
<dbReference type="Proteomes" id="UP000324252">
    <property type="component" value="Unassembled WGS sequence"/>
</dbReference>
<dbReference type="PRINTS" id="PR00416">
    <property type="entry name" value="EUTPISMRASEI"/>
</dbReference>
<dbReference type="Pfam" id="PF01028">
    <property type="entry name" value="Topoisom_I"/>
    <property type="match status" value="1"/>
</dbReference>
<dbReference type="InterPro" id="IPR001631">
    <property type="entry name" value="TopoI"/>
</dbReference>
<evidence type="ECO:0000313" key="10">
    <source>
        <dbReference type="Proteomes" id="UP000324252"/>
    </source>
</evidence>
<keyword evidence="5" id="KW-0238">DNA-binding</keyword>
<dbReference type="InterPro" id="IPR013500">
    <property type="entry name" value="TopoI_cat_euk"/>
</dbReference>
<dbReference type="GO" id="GO:0003917">
    <property type="term" value="F:DNA topoisomerase type I (single strand cut, ATP-independent) activity"/>
    <property type="evidence" value="ECO:0007669"/>
    <property type="project" value="UniProtKB-EC"/>
</dbReference>
<evidence type="ECO:0000256" key="1">
    <source>
        <dbReference type="ARBA" id="ARBA00000213"/>
    </source>
</evidence>
<keyword evidence="10" id="KW-1185">Reference proteome</keyword>
<comment type="similarity">
    <text evidence="2">Belongs to the type IB topoisomerase family.</text>
</comment>
<keyword evidence="6 9" id="KW-0413">Isomerase</keyword>
<dbReference type="InterPro" id="IPR049331">
    <property type="entry name" value="Top1B_N_bact"/>
</dbReference>
<dbReference type="SUPFAM" id="SSF55869">
    <property type="entry name" value="DNA topoisomerase I domain"/>
    <property type="match status" value="1"/>
</dbReference>
<evidence type="ECO:0000256" key="2">
    <source>
        <dbReference type="ARBA" id="ARBA00006645"/>
    </source>
</evidence>
<dbReference type="EC" id="5.6.2.1" evidence="3"/>
<evidence type="ECO:0000259" key="7">
    <source>
        <dbReference type="Pfam" id="PF01028"/>
    </source>
</evidence>
<dbReference type="AlphaFoldDB" id="A0A1H0LTL3"/>
<reference evidence="9 10" key="1">
    <citation type="submission" date="2016-11" db="EMBL/GenBank/DDBJ databases">
        <authorList>
            <person name="Varghese N."/>
            <person name="Submissions S."/>
        </authorList>
    </citation>
    <scope>NUCLEOTIDE SEQUENCE [LARGE SCALE GENOMIC DNA]</scope>
    <source>
        <strain evidence="9 10">DSM 29620</strain>
    </source>
</reference>
<dbReference type="Gene3D" id="1.10.132.120">
    <property type="match status" value="1"/>
</dbReference>
<evidence type="ECO:0000256" key="3">
    <source>
        <dbReference type="ARBA" id="ARBA00012891"/>
    </source>
</evidence>
<gene>
    <name evidence="9" type="ORF">SAMN05444142_10322</name>
</gene>
<accession>A0A1H0LTL3</accession>